<proteinExistence type="predicted"/>
<reference evidence="1" key="1">
    <citation type="submission" date="2022-08" db="EMBL/GenBank/DDBJ databases">
        <title>Metatranscriptomics reveals the diversity of tick virome in northwest China.</title>
        <authorList>
            <person name="Kong Y."/>
            <person name="Li Y."/>
            <person name="Zhang G."/>
            <person name="Jiang L."/>
            <person name="Wang P."/>
            <person name="Zhang S."/>
            <person name="Zheng X."/>
        </authorList>
    </citation>
    <scope>NUCLEOTIDE SEQUENCE</scope>
    <source>
        <strain evidence="1">QH19-6</strain>
    </source>
</reference>
<accession>A0A977WLP9</accession>
<name>A0A977WLP9_9REOV</name>
<organism evidence="1">
    <name type="scientific">Qinghe tick reovirus</name>
    <dbReference type="NCBI Taxonomy" id="2977137"/>
    <lineage>
        <taxon>Viruses</taxon>
        <taxon>Riboviria</taxon>
        <taxon>Orthornavirae</taxon>
        <taxon>Duplornaviricota</taxon>
        <taxon>Resentoviricetes</taxon>
        <taxon>Reovirales</taxon>
    </lineage>
</organism>
<protein>
    <submittedName>
        <fullName evidence="1">VP2</fullName>
    </submittedName>
</protein>
<dbReference type="EMBL" id="OP312992">
    <property type="protein sequence ID" value="UXL90844.1"/>
    <property type="molecule type" value="Genomic_RNA"/>
</dbReference>
<sequence>MSYKLHETPKNDPEKPVQSTSLVPVLPGDPNIGTHFSQPIQTPAQDHTFAENIRIHYPDYFRQVQEIFQRYDHDSSFLHSGIVLTDADVNRHQIEVLTALPHFWQLKFVASRATHFYLDYGVPDVVADPLPFAPDMRAAVPDTIRHSYLAIETKNLGFTMRYDPMNDLLPSITGPTVNIESANALFGKNCHGELGEGLTGRIWAVAMLCYLAGMRFGRFVLFGGRDGLKHCEVHTTVVERLQKVAGRKVYYGDEKEYPHTLEITSVLHPIPWFRDEIHEFMENVPLGSTKQKANYGYLKFCEGAWVNVDAITAQANKNFLCDHIQARTIREDVTVTLNNCHMKEEDYRDPNPEAAYHYYVDEIEDPLAEEISLHATYVNEKTFSCFLAAMTLSPKFLHTIYACFLGQMESRLQMLSLSNPGLALSGLLANGGSLAVTGSSSGPIITMLTKRLTPFPLEAFIQLLTLEFFAEWTDLTPVVFRYTNSDPFSFHYDLLALVVMFSISPVLFSRNRHVKARIIFDFLMNYFRTMDTYISSLGVGITDDRKTVSTYPHVPRSACTVKSFSLLSVNSVGGRGGSKQLIQDIIELLNRDLTATFTIPGEGYQIRERSFSVPVAPYMPHQNSNEVLPLSSALDRVSELTREYARKDRKLTPSSGPLACLGSLTEQLTHFTRPFAELMHYVVAPIMVGVGRQPCTPFSSTIQCDDWRAFPGLVEDAEKINAHNFFSAPRLEPLITPLELRTEKILPTLSQSFTLMMTLEGPGVTHQRGSTYFKPLDLAMWNDKVWNNLDLERRFYWMCGRHEEALKKLESFRLATMITKGTWMRRYQIFRDLMARGLDTVGLRQSSFEALLQMMGDDTSEYESTWVKNQTSLSAGPMDVRLYYPCLCRVVRMVVLGQPEPLYHGVVREYVKKNAKLLLDVLFDDKVGMIMYRVGATFSMIPRSELTFSSTHGTSRVKVQFNLVESSFVDPVTGNRSIYYTGKIGLAGADMSSFKIESPMDFMDAIRRVSPGGRDALIYVYDLNSYTDGMLRFMRELVLERMAVIFLPKHRFVLSHIVLDGGDVETTLAGRDAAAFSRLGHSGTWRLNPLFVVDTSSTVGAVLPGSIKKPLLPIQPSHFRYVTTCVNSQDRRVLGERLNLSRFFQSYSSVRGEFGSVGMPAMDDRLYQKYPQLLRTHMPIYHVDPTILAYRLRKHASTTQQNE</sequence>
<evidence type="ECO:0000313" key="1">
    <source>
        <dbReference type="EMBL" id="UXL90844.1"/>
    </source>
</evidence>